<comment type="similarity">
    <text evidence="1">Belongs to the RutC family.</text>
</comment>
<dbReference type="InterPro" id="IPR019897">
    <property type="entry name" value="RidA_CS"/>
</dbReference>
<dbReference type="InterPro" id="IPR035959">
    <property type="entry name" value="RutC-like_sf"/>
</dbReference>
<accession>A0A5A8DW01</accession>
<dbReference type="InterPro" id="IPR006175">
    <property type="entry name" value="YjgF/YER057c/UK114"/>
</dbReference>
<dbReference type="EMBL" id="VLTM01000001">
    <property type="protein sequence ID" value="KAA0168874.1"/>
    <property type="molecule type" value="Genomic_DNA"/>
</dbReference>
<evidence type="ECO:0000256" key="1">
    <source>
        <dbReference type="ARBA" id="ARBA00010552"/>
    </source>
</evidence>
<proteinExistence type="inferred from homology"/>
<evidence type="ECO:0000313" key="6">
    <source>
        <dbReference type="Proteomes" id="UP000322899"/>
    </source>
</evidence>
<dbReference type="NCBIfam" id="TIGR00004">
    <property type="entry name" value="Rid family detoxifying hydrolase"/>
    <property type="match status" value="1"/>
</dbReference>
<evidence type="ECO:0000313" key="8">
    <source>
        <dbReference type="Proteomes" id="UP000324907"/>
    </source>
</evidence>
<evidence type="ECO:0000313" key="2">
    <source>
        <dbReference type="EMBL" id="KAA0157037.1"/>
    </source>
</evidence>
<dbReference type="Proteomes" id="UP000324907">
    <property type="component" value="Unassembled WGS sequence"/>
</dbReference>
<dbReference type="SUPFAM" id="SSF55298">
    <property type="entry name" value="YjgF-like"/>
    <property type="match status" value="1"/>
</dbReference>
<dbReference type="Pfam" id="PF01042">
    <property type="entry name" value="Ribonuc_L-PSP"/>
    <property type="match status" value="1"/>
</dbReference>
<dbReference type="EMBL" id="VLTL01000012">
    <property type="protein sequence ID" value="KAA0170597.1"/>
    <property type="molecule type" value="Genomic_DNA"/>
</dbReference>
<dbReference type="CDD" id="cd00448">
    <property type="entry name" value="YjgF_YER057c_UK114_family"/>
    <property type="match status" value="1"/>
</dbReference>
<dbReference type="Gene3D" id="3.30.1330.40">
    <property type="entry name" value="RutC-like"/>
    <property type="match status" value="1"/>
</dbReference>
<evidence type="ECO:0000313" key="9">
    <source>
        <dbReference type="Proteomes" id="UP000325113"/>
    </source>
</evidence>
<dbReference type="EMBL" id="VLTN01000002">
    <property type="protein sequence ID" value="KAA0157037.1"/>
    <property type="molecule type" value="Genomic_DNA"/>
</dbReference>
<evidence type="ECO:0000313" key="3">
    <source>
        <dbReference type="EMBL" id="KAA0168874.1"/>
    </source>
</evidence>
<dbReference type="OrthoDB" id="309640at2759"/>
<dbReference type="InterPro" id="IPR006056">
    <property type="entry name" value="RidA"/>
</dbReference>
<gene>
    <name evidence="5" type="ORF">FNF27_01985</name>
    <name evidence="4" type="ORF">FNF28_01359</name>
    <name evidence="2" type="ORF">FNF29_00389</name>
    <name evidence="3" type="ORF">FNF31_00035</name>
</gene>
<dbReference type="PROSITE" id="PS01094">
    <property type="entry name" value="UPF0076"/>
    <property type="match status" value="1"/>
</dbReference>
<name>A0A5A8DW01_CAFRO</name>
<comment type="caution">
    <text evidence="3">The sequence shown here is derived from an EMBL/GenBank/DDBJ whole genome shotgun (WGS) entry which is preliminary data.</text>
</comment>
<dbReference type="PANTHER" id="PTHR11803:SF58">
    <property type="entry name" value="PROTEIN HMF1-RELATED"/>
    <property type="match status" value="1"/>
</dbReference>
<dbReference type="GO" id="GO:0005829">
    <property type="term" value="C:cytosol"/>
    <property type="evidence" value="ECO:0007669"/>
    <property type="project" value="TreeGrafter"/>
</dbReference>
<protein>
    <submittedName>
        <fullName evidence="3">Uncharacterized protein</fullName>
    </submittedName>
</protein>
<evidence type="ECO:0000313" key="7">
    <source>
        <dbReference type="Proteomes" id="UP000323011"/>
    </source>
</evidence>
<dbReference type="AlphaFoldDB" id="A0A5A8DW01"/>
<dbReference type="GO" id="GO:0019239">
    <property type="term" value="F:deaminase activity"/>
    <property type="evidence" value="ECO:0007669"/>
    <property type="project" value="TreeGrafter"/>
</dbReference>
<dbReference type="Proteomes" id="UP000325113">
    <property type="component" value="Unassembled WGS sequence"/>
</dbReference>
<evidence type="ECO:0000313" key="4">
    <source>
        <dbReference type="EMBL" id="KAA0170597.1"/>
    </source>
</evidence>
<organism evidence="3 9">
    <name type="scientific">Cafeteria roenbergensis</name>
    <name type="common">Marine flagellate</name>
    <dbReference type="NCBI Taxonomy" id="33653"/>
    <lineage>
        <taxon>Eukaryota</taxon>
        <taxon>Sar</taxon>
        <taxon>Stramenopiles</taxon>
        <taxon>Bigyra</taxon>
        <taxon>Opalozoa</taxon>
        <taxon>Bicosoecida</taxon>
        <taxon>Cafeteriaceae</taxon>
        <taxon>Cafeteria</taxon>
    </lineage>
</organism>
<dbReference type="PANTHER" id="PTHR11803">
    <property type="entry name" value="2-IMINOBUTANOATE/2-IMINOPROPANOATE DEAMINASE RIDA"/>
    <property type="match status" value="1"/>
</dbReference>
<dbReference type="Proteomes" id="UP000323011">
    <property type="component" value="Unassembled WGS sequence"/>
</dbReference>
<dbReference type="EMBL" id="VLTO01000007">
    <property type="protein sequence ID" value="KAA0176704.1"/>
    <property type="molecule type" value="Genomic_DNA"/>
</dbReference>
<dbReference type="Proteomes" id="UP000322899">
    <property type="component" value="Unassembled WGS sequence"/>
</dbReference>
<evidence type="ECO:0000313" key="5">
    <source>
        <dbReference type="EMBL" id="KAA0176704.1"/>
    </source>
</evidence>
<sequence>MAAAPESTTPTAPRAVASPAAPAAIGPYSQAVVANGMVFVSGCIGLKPGDASKALAATAAEQAEQALANMAAILEAAGSSLSKVVKTTVLLRDMAEYKAVNEVYSAAFEAAGTTVMPARAAFAVAGLPADALVEIEATAVL</sequence>
<dbReference type="OMA" id="GSYFKEP"/>
<dbReference type="FunFam" id="3.30.1330.40:FF:000001">
    <property type="entry name" value="L-PSP family endoribonuclease"/>
    <property type="match status" value="1"/>
</dbReference>
<reference evidence="6 7" key="1">
    <citation type="submission" date="2019-07" db="EMBL/GenBank/DDBJ databases">
        <title>Genomes of Cafeteria roenbergensis.</title>
        <authorList>
            <person name="Fischer M.G."/>
            <person name="Hackl T."/>
            <person name="Roman M."/>
        </authorList>
    </citation>
    <scope>NUCLEOTIDE SEQUENCE [LARGE SCALE GENOMIC DNA]</scope>
    <source>
        <strain evidence="2 7">BVI</strain>
        <strain evidence="3 9">Cflag</strain>
        <strain evidence="5 6">E4-10P</strain>
        <strain evidence="4 8">RCC970-E3</strain>
    </source>
</reference>
<keyword evidence="7" id="KW-1185">Reference proteome</keyword>